<dbReference type="PANTHER" id="PTHR30328">
    <property type="entry name" value="TRANSCRIPTIONAL REPRESSOR"/>
    <property type="match status" value="1"/>
</dbReference>
<dbReference type="GO" id="GO:0003677">
    <property type="term" value="F:DNA binding"/>
    <property type="evidence" value="ECO:0007669"/>
    <property type="project" value="UniProtKB-UniRule"/>
</dbReference>
<dbReference type="EMBL" id="CP003360">
    <property type="protein sequence ID" value="AFM24361.1"/>
    <property type="molecule type" value="Genomic_DNA"/>
</dbReference>
<dbReference type="HOGENOM" id="CLU_087228_0_0_7"/>
<keyword evidence="1 2" id="KW-0238">DNA-binding</keyword>
<proteinExistence type="predicted"/>
<protein>
    <submittedName>
        <fullName evidence="4">Transcriptional regulator</fullName>
    </submittedName>
</protein>
<sequence>MNRYRYSRVEKKHSVRHLPRRLWLDVPRTQGNQHKQWVIFPLTYFVIYRIVIPTIDGIIRWNITMPTPLEKARKDPDSMKARILNKARIIFGQYGFHGATTRMIAEEVGIDISTMYYHWGEKSDLYEAVVLDINEDLKTKLLEVENIIHGMPLAKRIEISFDIMIDYLFEHSEISNLILFRYFTKTRDESALDFHVPEVITDIARSMGMAKDRKNVPNEVRMLVLALMNAMHNFVSGEDFFRSMLKISKEEYIRLVKETLNYIFLPSFAGVRPKTEAD</sequence>
<feature type="DNA-binding region" description="H-T-H motif" evidence="2">
    <location>
        <begin position="100"/>
        <end position="119"/>
    </location>
</feature>
<dbReference type="Pfam" id="PF00440">
    <property type="entry name" value="TetR_N"/>
    <property type="match status" value="1"/>
</dbReference>
<dbReference type="Proteomes" id="UP000006055">
    <property type="component" value="Chromosome"/>
</dbReference>
<dbReference type="InterPro" id="IPR050109">
    <property type="entry name" value="HTH-type_TetR-like_transc_reg"/>
</dbReference>
<evidence type="ECO:0000256" key="1">
    <source>
        <dbReference type="ARBA" id="ARBA00023125"/>
    </source>
</evidence>
<evidence type="ECO:0000313" key="4">
    <source>
        <dbReference type="EMBL" id="AFM24361.1"/>
    </source>
</evidence>
<dbReference type="KEGG" id="dti:Desti_1650"/>
<dbReference type="PROSITE" id="PS50977">
    <property type="entry name" value="HTH_TETR_2"/>
    <property type="match status" value="1"/>
</dbReference>
<dbReference type="PRINTS" id="PR00455">
    <property type="entry name" value="HTHTETR"/>
</dbReference>
<evidence type="ECO:0000313" key="5">
    <source>
        <dbReference type="Proteomes" id="UP000006055"/>
    </source>
</evidence>
<keyword evidence="5" id="KW-1185">Reference proteome</keyword>
<dbReference type="InterPro" id="IPR001647">
    <property type="entry name" value="HTH_TetR"/>
</dbReference>
<accession>I4C470</accession>
<feature type="domain" description="HTH tetR-type" evidence="3">
    <location>
        <begin position="77"/>
        <end position="137"/>
    </location>
</feature>
<evidence type="ECO:0000259" key="3">
    <source>
        <dbReference type="PROSITE" id="PS50977"/>
    </source>
</evidence>
<dbReference type="InterPro" id="IPR009057">
    <property type="entry name" value="Homeodomain-like_sf"/>
</dbReference>
<dbReference type="Gene3D" id="1.10.357.10">
    <property type="entry name" value="Tetracycline Repressor, domain 2"/>
    <property type="match status" value="1"/>
</dbReference>
<dbReference type="STRING" id="706587.Desti_1650"/>
<organism evidence="4 5">
    <name type="scientific">Desulfomonile tiedjei (strain ATCC 49306 / DSM 6799 / DCB-1)</name>
    <dbReference type="NCBI Taxonomy" id="706587"/>
    <lineage>
        <taxon>Bacteria</taxon>
        <taxon>Pseudomonadati</taxon>
        <taxon>Thermodesulfobacteriota</taxon>
        <taxon>Desulfomonilia</taxon>
        <taxon>Desulfomonilales</taxon>
        <taxon>Desulfomonilaceae</taxon>
        <taxon>Desulfomonile</taxon>
    </lineage>
</organism>
<dbReference type="AlphaFoldDB" id="I4C470"/>
<reference evidence="5" key="1">
    <citation type="submission" date="2012-06" db="EMBL/GenBank/DDBJ databases">
        <title>Complete sequence of chromosome of Desulfomonile tiedjei DSM 6799.</title>
        <authorList>
            <person name="Lucas S."/>
            <person name="Copeland A."/>
            <person name="Lapidus A."/>
            <person name="Glavina del Rio T."/>
            <person name="Dalin E."/>
            <person name="Tice H."/>
            <person name="Bruce D."/>
            <person name="Goodwin L."/>
            <person name="Pitluck S."/>
            <person name="Peters L."/>
            <person name="Ovchinnikova G."/>
            <person name="Zeytun A."/>
            <person name="Lu M."/>
            <person name="Kyrpides N."/>
            <person name="Mavromatis K."/>
            <person name="Ivanova N."/>
            <person name="Brettin T."/>
            <person name="Detter J.C."/>
            <person name="Han C."/>
            <person name="Larimer F."/>
            <person name="Land M."/>
            <person name="Hauser L."/>
            <person name="Markowitz V."/>
            <person name="Cheng J.-F."/>
            <person name="Hugenholtz P."/>
            <person name="Woyke T."/>
            <person name="Wu D."/>
            <person name="Spring S."/>
            <person name="Schroeder M."/>
            <person name="Brambilla E."/>
            <person name="Klenk H.-P."/>
            <person name="Eisen J.A."/>
        </authorList>
    </citation>
    <scope>NUCLEOTIDE SEQUENCE [LARGE SCALE GENOMIC DNA]</scope>
    <source>
        <strain evidence="5">ATCC 49306 / DSM 6799 / DCB-1</strain>
    </source>
</reference>
<gene>
    <name evidence="4" type="ordered locus">Desti_1650</name>
</gene>
<name>I4C470_DESTA</name>
<dbReference type="PANTHER" id="PTHR30328:SF54">
    <property type="entry name" value="HTH-TYPE TRANSCRIPTIONAL REPRESSOR SCO4008"/>
    <property type="match status" value="1"/>
</dbReference>
<dbReference type="SUPFAM" id="SSF46689">
    <property type="entry name" value="Homeodomain-like"/>
    <property type="match status" value="1"/>
</dbReference>
<dbReference type="eggNOG" id="COG1309">
    <property type="taxonomic scope" value="Bacteria"/>
</dbReference>
<evidence type="ECO:0000256" key="2">
    <source>
        <dbReference type="PROSITE-ProRule" id="PRU00335"/>
    </source>
</evidence>